<accession>A0AAV1DK03</accession>
<dbReference type="AlphaFoldDB" id="A0AAV1DK03"/>
<dbReference type="PANTHER" id="PTHR34590">
    <property type="entry name" value="OS03G0124300 PROTEIN-RELATED"/>
    <property type="match status" value="1"/>
</dbReference>
<name>A0AAV1DK03_OLDCO</name>
<protein>
    <submittedName>
        <fullName evidence="1">OLC1v1007733C1</fullName>
    </submittedName>
</protein>
<evidence type="ECO:0000313" key="2">
    <source>
        <dbReference type="Proteomes" id="UP001161247"/>
    </source>
</evidence>
<reference evidence="1" key="1">
    <citation type="submission" date="2023-03" db="EMBL/GenBank/DDBJ databases">
        <authorList>
            <person name="Julca I."/>
        </authorList>
    </citation>
    <scope>NUCLEOTIDE SEQUENCE</scope>
</reference>
<gene>
    <name evidence="1" type="ORF">OLC1_LOCUS16308</name>
</gene>
<dbReference type="GO" id="GO:0004714">
    <property type="term" value="F:transmembrane receptor protein tyrosine kinase activity"/>
    <property type="evidence" value="ECO:0007669"/>
    <property type="project" value="InterPro"/>
</dbReference>
<keyword evidence="2" id="KW-1185">Reference proteome</keyword>
<sequence>MGEREQTRREFSVVINNQIAERKGDVNRWSGGDGGIPVYKDYVVMMEEDGQGTTFDILIGLHSFDDLVFGLLNGLEIFKLSDLENNLAAPSPKPCVGRRIFNFLETGN</sequence>
<dbReference type="Proteomes" id="UP001161247">
    <property type="component" value="Chromosome 5"/>
</dbReference>
<dbReference type="EMBL" id="OX459122">
    <property type="protein sequence ID" value="CAI9108184.1"/>
    <property type="molecule type" value="Genomic_DNA"/>
</dbReference>
<proteinExistence type="predicted"/>
<organism evidence="1 2">
    <name type="scientific">Oldenlandia corymbosa var. corymbosa</name>
    <dbReference type="NCBI Taxonomy" id="529605"/>
    <lineage>
        <taxon>Eukaryota</taxon>
        <taxon>Viridiplantae</taxon>
        <taxon>Streptophyta</taxon>
        <taxon>Embryophyta</taxon>
        <taxon>Tracheophyta</taxon>
        <taxon>Spermatophyta</taxon>
        <taxon>Magnoliopsida</taxon>
        <taxon>eudicotyledons</taxon>
        <taxon>Gunneridae</taxon>
        <taxon>Pentapetalae</taxon>
        <taxon>asterids</taxon>
        <taxon>lamiids</taxon>
        <taxon>Gentianales</taxon>
        <taxon>Rubiaceae</taxon>
        <taxon>Rubioideae</taxon>
        <taxon>Spermacoceae</taxon>
        <taxon>Hedyotis-Oldenlandia complex</taxon>
        <taxon>Oldenlandia</taxon>
    </lineage>
</organism>
<evidence type="ECO:0000313" key="1">
    <source>
        <dbReference type="EMBL" id="CAI9108184.1"/>
    </source>
</evidence>
<dbReference type="InterPro" id="IPR045272">
    <property type="entry name" value="ANXUR1/2-like"/>
</dbReference>